<dbReference type="EMBL" id="CP013290">
    <property type="protein sequence ID" value="APH01750.1"/>
    <property type="molecule type" value="Genomic_DNA"/>
</dbReference>
<evidence type="ECO:0000256" key="1">
    <source>
        <dbReference type="SAM" id="MobiDB-lite"/>
    </source>
</evidence>
<name>A0A1L3MHC6_9MICO</name>
<keyword evidence="2" id="KW-1133">Transmembrane helix</keyword>
<gene>
    <name evidence="3" type="ORF">ASJ30_09615</name>
</gene>
<organism evidence="3 4">
    <name type="scientific">Janibacter indicus</name>
    <dbReference type="NCBI Taxonomy" id="857417"/>
    <lineage>
        <taxon>Bacteria</taxon>
        <taxon>Bacillati</taxon>
        <taxon>Actinomycetota</taxon>
        <taxon>Actinomycetes</taxon>
        <taxon>Micrococcales</taxon>
        <taxon>Intrasporangiaceae</taxon>
        <taxon>Janibacter</taxon>
    </lineage>
</organism>
<dbReference type="Proteomes" id="UP000182938">
    <property type="component" value="Chromosome"/>
</dbReference>
<evidence type="ECO:0000313" key="4">
    <source>
        <dbReference type="Proteomes" id="UP000182938"/>
    </source>
</evidence>
<evidence type="ECO:0000313" key="3">
    <source>
        <dbReference type="EMBL" id="APH01750.1"/>
    </source>
</evidence>
<keyword evidence="2" id="KW-0812">Transmembrane</keyword>
<keyword evidence="2" id="KW-0472">Membrane</keyword>
<dbReference type="AlphaFoldDB" id="A0A1L3MHC6"/>
<keyword evidence="4" id="KW-1185">Reference proteome</keyword>
<protein>
    <recommendedName>
        <fullName evidence="5">PH domain-containing protein</fullName>
    </recommendedName>
</protein>
<evidence type="ECO:0000256" key="2">
    <source>
        <dbReference type="SAM" id="Phobius"/>
    </source>
</evidence>
<feature type="transmembrane region" description="Helical" evidence="2">
    <location>
        <begin position="55"/>
        <end position="76"/>
    </location>
</feature>
<proteinExistence type="predicted"/>
<feature type="transmembrane region" description="Helical" evidence="2">
    <location>
        <begin position="82"/>
        <end position="103"/>
    </location>
</feature>
<feature type="region of interest" description="Disordered" evidence="1">
    <location>
        <begin position="235"/>
        <end position="257"/>
    </location>
</feature>
<reference evidence="3 4" key="1">
    <citation type="submission" date="2015-11" db="EMBL/GenBank/DDBJ databases">
        <authorList>
            <person name="Zhang Y."/>
            <person name="Guo Z."/>
        </authorList>
    </citation>
    <scope>NUCLEOTIDE SEQUENCE [LARGE SCALE GENOMIC DNA]</scope>
    <source>
        <strain evidence="3 4">YFY001</strain>
    </source>
</reference>
<evidence type="ECO:0008006" key="5">
    <source>
        <dbReference type="Google" id="ProtNLM"/>
    </source>
</evidence>
<accession>A0A1L3MHC6</accession>
<dbReference type="KEGG" id="jte:ASJ30_09615"/>
<sequence length="257" mass="26856">MERGRRVVTGPAAPHVRPLFHHDGSPAAQAHLEQLVAAAQADPGRELATFRARPTAGFLTALVLPFVLVAVLAAVIAPDPAIAVVPLAIGLGAAAIFVVAGALDRIRVHERALVLGFRGQTAIPLETIDPRRVYVSRALFLTRNVAAPAGATRGTAGPMVVVNGWQRSMLSANVAGAPDPGRSVFGWYLLGARNRRDFLAALEQAMLGQGLTAATGLAQDVLAHRAITPTWSVAHPPLVAPRSTTDPPLGVGPRSRP</sequence>